<evidence type="ECO:0000256" key="4">
    <source>
        <dbReference type="ARBA" id="ARBA00022989"/>
    </source>
</evidence>
<dbReference type="GO" id="GO:0006612">
    <property type="term" value="P:protein targeting to membrane"/>
    <property type="evidence" value="ECO:0007669"/>
    <property type="project" value="TreeGrafter"/>
</dbReference>
<evidence type="ECO:0000313" key="12">
    <source>
        <dbReference type="EMBL" id="CAG9326439.1"/>
    </source>
</evidence>
<reference evidence="12" key="1">
    <citation type="submission" date="2021-09" db="EMBL/GenBank/DDBJ databases">
        <authorList>
            <consortium name="AG Swart"/>
            <person name="Singh M."/>
            <person name="Singh A."/>
            <person name="Seah K."/>
            <person name="Emmerich C."/>
        </authorList>
    </citation>
    <scope>NUCLEOTIDE SEQUENCE</scope>
    <source>
        <strain evidence="12">ATCC30299</strain>
    </source>
</reference>
<sequence>MMKKLQGKAYLQWPGNNRIILNGRILLGSNLKRSVFTFLMLTIPEIFFISYPGLHYLSLGKPFILIISLILSLLSLIFFIFTAITTPGYLPKQIPPFATGPKNAPLLSRVIQIESINIRKNIRLKNLVIPHKGVLMELKYCPICYILRPPRAAHCEECGHCVEDFDHHCPWVSNCIGKRNYKFFYIFLSSLFGYIVFIEWISIEYVCKTWFENDASVIMLCVIFIGLGASWFVIGLWVIHSYLIAHNLTTREKVKQIWEKLRINPFDKGLRNIARIFERSVQERFDLRDDGSLELNRFTNCHKDKAVKTVISKQRYSIYPENKLEEHIELMKEFPASLITTTRSGPATSRDE</sequence>
<dbReference type="EC" id="2.3.1.225" evidence="10"/>
<name>A0AAU9JHU3_9CILI</name>
<organism evidence="12 13">
    <name type="scientific">Blepharisma stoltei</name>
    <dbReference type="NCBI Taxonomy" id="1481888"/>
    <lineage>
        <taxon>Eukaryota</taxon>
        <taxon>Sar</taxon>
        <taxon>Alveolata</taxon>
        <taxon>Ciliophora</taxon>
        <taxon>Postciliodesmatophora</taxon>
        <taxon>Heterotrichea</taxon>
        <taxon>Heterotrichida</taxon>
        <taxon>Blepharismidae</taxon>
        <taxon>Blepharisma</taxon>
    </lineage>
</organism>
<comment type="caution">
    <text evidence="12">The sequence shown here is derived from an EMBL/GenBank/DDBJ whole genome shotgun (WGS) entry which is preliminary data.</text>
</comment>
<dbReference type="GO" id="GO:0005783">
    <property type="term" value="C:endoplasmic reticulum"/>
    <property type="evidence" value="ECO:0007669"/>
    <property type="project" value="TreeGrafter"/>
</dbReference>
<comment type="similarity">
    <text evidence="10">Belongs to the DHHC palmitoyltransferase family.</text>
</comment>
<dbReference type="PANTHER" id="PTHR22883:SF43">
    <property type="entry name" value="PALMITOYLTRANSFERASE APP"/>
    <property type="match status" value="1"/>
</dbReference>
<evidence type="ECO:0000313" key="13">
    <source>
        <dbReference type="Proteomes" id="UP001162131"/>
    </source>
</evidence>
<dbReference type="PROSITE" id="PS50216">
    <property type="entry name" value="DHHC"/>
    <property type="match status" value="1"/>
</dbReference>
<evidence type="ECO:0000256" key="3">
    <source>
        <dbReference type="ARBA" id="ARBA00022692"/>
    </source>
</evidence>
<keyword evidence="6" id="KW-0564">Palmitate</keyword>
<evidence type="ECO:0000256" key="6">
    <source>
        <dbReference type="ARBA" id="ARBA00023139"/>
    </source>
</evidence>
<keyword evidence="2 10" id="KW-0808">Transferase</keyword>
<proteinExistence type="inferred from homology"/>
<evidence type="ECO:0000256" key="10">
    <source>
        <dbReference type="RuleBase" id="RU079119"/>
    </source>
</evidence>
<dbReference type="EMBL" id="CAJZBQ010000040">
    <property type="protein sequence ID" value="CAG9326439.1"/>
    <property type="molecule type" value="Genomic_DNA"/>
</dbReference>
<keyword evidence="3 10" id="KW-0812">Transmembrane</keyword>
<feature type="transmembrane region" description="Helical" evidence="10">
    <location>
        <begin position="63"/>
        <end position="84"/>
    </location>
</feature>
<evidence type="ECO:0000256" key="7">
    <source>
        <dbReference type="ARBA" id="ARBA00023288"/>
    </source>
</evidence>
<dbReference type="InterPro" id="IPR001594">
    <property type="entry name" value="Palmitoyltrfase_DHHC"/>
</dbReference>
<evidence type="ECO:0000256" key="8">
    <source>
        <dbReference type="ARBA" id="ARBA00023315"/>
    </source>
</evidence>
<dbReference type="Proteomes" id="UP001162131">
    <property type="component" value="Unassembled WGS sequence"/>
</dbReference>
<feature type="transmembrane region" description="Helical" evidence="10">
    <location>
        <begin position="34"/>
        <end position="51"/>
    </location>
</feature>
<feature type="domain" description="Palmitoyltransferase DHHC" evidence="11">
    <location>
        <begin position="136"/>
        <end position="256"/>
    </location>
</feature>
<dbReference type="Pfam" id="PF01529">
    <property type="entry name" value="DHHC"/>
    <property type="match status" value="1"/>
</dbReference>
<keyword evidence="13" id="KW-1185">Reference proteome</keyword>
<feature type="transmembrane region" description="Helical" evidence="10">
    <location>
        <begin position="215"/>
        <end position="245"/>
    </location>
</feature>
<gene>
    <name evidence="12" type="ORF">BSTOLATCC_MIC40866</name>
</gene>
<evidence type="ECO:0000256" key="2">
    <source>
        <dbReference type="ARBA" id="ARBA00022679"/>
    </source>
</evidence>
<comment type="subcellular location">
    <subcellularLocation>
        <location evidence="1">Endomembrane system</location>
        <topology evidence="1">Multi-pass membrane protein</topology>
    </subcellularLocation>
</comment>
<dbReference type="GO" id="GO:0019706">
    <property type="term" value="F:protein-cysteine S-palmitoyltransferase activity"/>
    <property type="evidence" value="ECO:0007669"/>
    <property type="project" value="UniProtKB-EC"/>
</dbReference>
<evidence type="ECO:0000256" key="1">
    <source>
        <dbReference type="ARBA" id="ARBA00004127"/>
    </source>
</evidence>
<keyword evidence="8 10" id="KW-0012">Acyltransferase</keyword>
<protein>
    <recommendedName>
        <fullName evidence="10">Palmitoyltransferase</fullName>
        <ecNumber evidence="10">2.3.1.225</ecNumber>
    </recommendedName>
</protein>
<keyword evidence="5 10" id="KW-0472">Membrane</keyword>
<feature type="transmembrane region" description="Helical" evidence="10">
    <location>
        <begin position="183"/>
        <end position="203"/>
    </location>
</feature>
<accession>A0AAU9JHU3</accession>
<dbReference type="GO" id="GO:0005794">
    <property type="term" value="C:Golgi apparatus"/>
    <property type="evidence" value="ECO:0007669"/>
    <property type="project" value="TreeGrafter"/>
</dbReference>
<comment type="domain">
    <text evidence="10">The DHHC domain is required for palmitoyltransferase activity.</text>
</comment>
<keyword evidence="4 10" id="KW-1133">Transmembrane helix</keyword>
<evidence type="ECO:0000259" key="11">
    <source>
        <dbReference type="Pfam" id="PF01529"/>
    </source>
</evidence>
<comment type="catalytic activity">
    <reaction evidence="9 10">
        <text>L-cysteinyl-[protein] + hexadecanoyl-CoA = S-hexadecanoyl-L-cysteinyl-[protein] + CoA</text>
        <dbReference type="Rhea" id="RHEA:36683"/>
        <dbReference type="Rhea" id="RHEA-COMP:10131"/>
        <dbReference type="Rhea" id="RHEA-COMP:11032"/>
        <dbReference type="ChEBI" id="CHEBI:29950"/>
        <dbReference type="ChEBI" id="CHEBI:57287"/>
        <dbReference type="ChEBI" id="CHEBI:57379"/>
        <dbReference type="ChEBI" id="CHEBI:74151"/>
        <dbReference type="EC" id="2.3.1.225"/>
    </reaction>
</comment>
<evidence type="ECO:0000256" key="9">
    <source>
        <dbReference type="ARBA" id="ARBA00048048"/>
    </source>
</evidence>
<keyword evidence="7" id="KW-0449">Lipoprotein</keyword>
<evidence type="ECO:0000256" key="5">
    <source>
        <dbReference type="ARBA" id="ARBA00023136"/>
    </source>
</evidence>
<dbReference type="AlphaFoldDB" id="A0AAU9JHU3"/>
<dbReference type="InterPro" id="IPR039859">
    <property type="entry name" value="PFA4/ZDH16/20/ERF2-like"/>
</dbReference>
<dbReference type="PANTHER" id="PTHR22883">
    <property type="entry name" value="ZINC FINGER DHHC DOMAIN CONTAINING PROTEIN"/>
    <property type="match status" value="1"/>
</dbReference>